<keyword evidence="4" id="KW-0378">Hydrolase</keyword>
<feature type="region of interest" description="Disordered" evidence="6">
    <location>
        <begin position="194"/>
        <end position="232"/>
    </location>
</feature>
<evidence type="ECO:0008006" key="11">
    <source>
        <dbReference type="Google" id="ProtNLM"/>
    </source>
</evidence>
<dbReference type="PANTHER" id="PTHR42648:SF28">
    <property type="entry name" value="TRANSPOSON-ENCODED PROTEIN WITH RIBONUCLEASE H-LIKE AND RETROVIRUS ZINC FINGER-LIKE DOMAINS"/>
    <property type="match status" value="1"/>
</dbReference>
<feature type="region of interest" description="Disordered" evidence="6">
    <location>
        <begin position="40"/>
        <end position="61"/>
    </location>
</feature>
<dbReference type="Pfam" id="PF13976">
    <property type="entry name" value="gag_pre-integrs"/>
    <property type="match status" value="1"/>
</dbReference>
<evidence type="ECO:0000259" key="7">
    <source>
        <dbReference type="PROSITE" id="PS50158"/>
    </source>
</evidence>
<dbReference type="Pfam" id="PF00665">
    <property type="entry name" value="rve"/>
    <property type="match status" value="1"/>
</dbReference>
<dbReference type="GO" id="GO:0006508">
    <property type="term" value="P:proteolysis"/>
    <property type="evidence" value="ECO:0007669"/>
    <property type="project" value="UniProtKB-KW"/>
</dbReference>
<protein>
    <recommendedName>
        <fullName evidence="11">Retrovirus-related Pol polyprotein from transposon TNT 1-94</fullName>
    </recommendedName>
</protein>
<dbReference type="InterPro" id="IPR001584">
    <property type="entry name" value="Integrase_cat-core"/>
</dbReference>
<dbReference type="PANTHER" id="PTHR42648">
    <property type="entry name" value="TRANSPOSASE, PUTATIVE-RELATED"/>
    <property type="match status" value="1"/>
</dbReference>
<feature type="compositionally biased region" description="Basic and acidic residues" evidence="6">
    <location>
        <begin position="737"/>
        <end position="756"/>
    </location>
</feature>
<dbReference type="SUPFAM" id="SSF57756">
    <property type="entry name" value="Retrovirus zinc finger-like domains"/>
    <property type="match status" value="1"/>
</dbReference>
<keyword evidence="2" id="KW-0479">Metal-binding</keyword>
<dbReference type="SUPFAM" id="SSF56672">
    <property type="entry name" value="DNA/RNA polymerases"/>
    <property type="match status" value="1"/>
</dbReference>
<feature type="domain" description="Integrase catalytic" evidence="8">
    <location>
        <begin position="476"/>
        <end position="644"/>
    </location>
</feature>
<name>A0AAP0MKK3_9ROSI</name>
<dbReference type="Pfam" id="PF25597">
    <property type="entry name" value="SH3_retrovirus"/>
    <property type="match status" value="1"/>
</dbReference>
<dbReference type="InterPro" id="IPR001878">
    <property type="entry name" value="Znf_CCHC"/>
</dbReference>
<keyword evidence="5" id="KW-0863">Zinc-finger</keyword>
<comment type="caution">
    <text evidence="9">The sequence shown here is derived from an EMBL/GenBank/DDBJ whole genome shotgun (WGS) entry which is preliminary data.</text>
</comment>
<dbReference type="InterPro" id="IPR036875">
    <property type="entry name" value="Znf_CCHC_sf"/>
</dbReference>
<feature type="compositionally biased region" description="Basic and acidic residues" evidence="6">
    <location>
        <begin position="221"/>
        <end position="231"/>
    </location>
</feature>
<dbReference type="InterPro" id="IPR001077">
    <property type="entry name" value="COMT_C"/>
</dbReference>
<keyword evidence="1" id="KW-0645">Protease</keyword>
<dbReference type="GO" id="GO:0015074">
    <property type="term" value="P:DNA integration"/>
    <property type="evidence" value="ECO:0007669"/>
    <property type="project" value="InterPro"/>
</dbReference>
<dbReference type="GO" id="GO:0008171">
    <property type="term" value="F:O-methyltransferase activity"/>
    <property type="evidence" value="ECO:0007669"/>
    <property type="project" value="InterPro"/>
</dbReference>
<dbReference type="InterPro" id="IPR043502">
    <property type="entry name" value="DNA/RNA_pol_sf"/>
</dbReference>
<evidence type="ECO:0000313" key="10">
    <source>
        <dbReference type="Proteomes" id="UP001428341"/>
    </source>
</evidence>
<dbReference type="SUPFAM" id="SSF53098">
    <property type="entry name" value="Ribonuclease H-like"/>
    <property type="match status" value="1"/>
</dbReference>
<evidence type="ECO:0000256" key="4">
    <source>
        <dbReference type="ARBA" id="ARBA00022801"/>
    </source>
</evidence>
<dbReference type="InterPro" id="IPR036397">
    <property type="entry name" value="RNaseH_sf"/>
</dbReference>
<dbReference type="CDD" id="cd09272">
    <property type="entry name" value="RNase_HI_RT_Ty1"/>
    <property type="match status" value="1"/>
</dbReference>
<sequence>MASTRFDVEKFNGENDFYLWSLKMRAILIQQGLDSALDNEEDQIGKKERSEDSSSLGGDIRSINNKAHSTIILHLSDEVLREVAKEKSAFGLWSKLEELFLKKSLAKRLYMKRKLYTFSMKEGTAMKDHLDEFNKLILDLENVNVNLEDEDRALILLSSLPDLYEHFVDTLLYGRQTLTLKDVKNALESKELKKRAEGKDQGLGEGLMAKSKPEKKKNHDKKSNNQKDKSDKKKKKRKCYFCQNEGHYIKDCFEKKKLEKIQKDSSGKAAIASEDEGDSKGADVLIAAEKQPTEEWILDSGCSFHMSPNKQLFKTFEKVDTGKVLLGNNLACKVAGIGTVTITMHDGVDRELKNVRYVPELRRNLISLGTVDQSGCSIKAENGELQVTKNGMVIMKGIRRNGLYVLISSPSSPGVIASVSGDKTKLWHMRLAHMSEKGLRELGKQGLIGSGQISSLEFCEKCVFGKATRQRFGTGKQETKNSMDYIHSDLWGPSQVPSHGGARYFMTLIDDYTRKMWVYILKHKSEALLKFKEWLTLIENQTDMKIKRLRTDNGLEYCSKDFDEFCREKGIARHRTFRHTPQQNGLAERMNRTLVEKVRCMLFSANLSKHFWAEAVTTAAYLINRSPSSALNFRTPQEVWSGKPPDLSNLRIFGSPAYAHINQGKLEPRAIKGIFIGYPEGVKGYRIWCIDGKPSRIIVSRDVVFDEGSMLQQKVETELTISEQPANHKPNLEVELTDDHKDTDEESKSYDSKSRSSEMNNYQLAKDREMRVIKMPKKYGIADLISYAWNVAEEVIGEEPSSYKQAMNSRDKTKWLSAMEEEISSLKKNNTWILVRKPEDRKLVGCKWIFKLKDGATSEEPPRYKARLVAKGFTQREGVDYSEVFSPVVKYSSIRVLLAITTYHDLELDQMDVKTAFLHGNLEEEIYMEQPEGFIQRESEDMVCLLKRSLYGLKQSPRQWYLRFDQFMIAHGYLRSQYDSCVYCKFFPSGDGIYLLLYVDDMLIACKHREEIEKLKTELRAEFEMKDLGSASKILGMQVKRDRAAKTLLLSQAGYIKRVLSKFDMVTSKAVSTPLGTHFKLSKQQEPSDDAETEYMKKIPYSSVVGSIMYAMVCSRPDIAYGVGVVSKFMGNPRKMHWSAAKWILRYLCGSSDSGILFSRDNKVTSKVIGYVDSDFAGDLDKRRSTTGFVFTMCGGAVSWKASLQSVVALSTTEAEYIALTEAVKEAKWIRGIISEMGLTQDTIPICCDSSSAIQLSKNSKYHERTKHVDVRLHFIREEIERGVVDVVKISTEVNPADALTKPIPTVKFRNSLSLIGVTSLYFGTEPRYIVFIVSGSSSSCCSLTTFRKKFWDFVAAEPNLESIFYDAMIADSELITIVVIEDCKEVFKGLKSLVDVGGGTGTMARAIATGFLI</sequence>
<keyword evidence="3" id="KW-0064">Aspartyl protease</keyword>
<dbReference type="EMBL" id="JBCGBO010000003">
    <property type="protein sequence ID" value="KAK9214167.1"/>
    <property type="molecule type" value="Genomic_DNA"/>
</dbReference>
<evidence type="ECO:0000256" key="2">
    <source>
        <dbReference type="ARBA" id="ARBA00022723"/>
    </source>
</evidence>
<dbReference type="GO" id="GO:0004190">
    <property type="term" value="F:aspartic-type endopeptidase activity"/>
    <property type="evidence" value="ECO:0007669"/>
    <property type="project" value="UniProtKB-KW"/>
</dbReference>
<dbReference type="InterPro" id="IPR013103">
    <property type="entry name" value="RVT_2"/>
</dbReference>
<evidence type="ECO:0000256" key="3">
    <source>
        <dbReference type="ARBA" id="ARBA00022750"/>
    </source>
</evidence>
<dbReference type="Pfam" id="PF07727">
    <property type="entry name" value="RVT_2"/>
    <property type="match status" value="1"/>
</dbReference>
<dbReference type="Gene3D" id="3.40.50.150">
    <property type="entry name" value="Vaccinia Virus protein VP39"/>
    <property type="match status" value="1"/>
</dbReference>
<dbReference type="PROSITE" id="PS50158">
    <property type="entry name" value="ZF_CCHC"/>
    <property type="match status" value="1"/>
</dbReference>
<dbReference type="Gene3D" id="3.30.420.10">
    <property type="entry name" value="Ribonuclease H-like superfamily/Ribonuclease H"/>
    <property type="match status" value="1"/>
</dbReference>
<organism evidence="9 10">
    <name type="scientific">Citrus x changshan-huyou</name>
    <dbReference type="NCBI Taxonomy" id="2935761"/>
    <lineage>
        <taxon>Eukaryota</taxon>
        <taxon>Viridiplantae</taxon>
        <taxon>Streptophyta</taxon>
        <taxon>Embryophyta</taxon>
        <taxon>Tracheophyta</taxon>
        <taxon>Spermatophyta</taxon>
        <taxon>Magnoliopsida</taxon>
        <taxon>eudicotyledons</taxon>
        <taxon>Gunneridae</taxon>
        <taxon>Pentapetalae</taxon>
        <taxon>rosids</taxon>
        <taxon>malvids</taxon>
        <taxon>Sapindales</taxon>
        <taxon>Rutaceae</taxon>
        <taxon>Aurantioideae</taxon>
        <taxon>Citrus</taxon>
    </lineage>
</organism>
<feature type="compositionally biased region" description="Basic and acidic residues" evidence="6">
    <location>
        <begin position="43"/>
        <end position="52"/>
    </location>
</feature>
<evidence type="ECO:0000313" key="9">
    <source>
        <dbReference type="EMBL" id="KAK9214167.1"/>
    </source>
</evidence>
<evidence type="ECO:0000256" key="1">
    <source>
        <dbReference type="ARBA" id="ARBA00022670"/>
    </source>
</evidence>
<dbReference type="Pfam" id="PF00891">
    <property type="entry name" value="Methyltransf_2"/>
    <property type="match status" value="1"/>
</dbReference>
<dbReference type="Proteomes" id="UP001428341">
    <property type="component" value="Unassembled WGS sequence"/>
</dbReference>
<dbReference type="PROSITE" id="PS50994">
    <property type="entry name" value="INTEGRASE"/>
    <property type="match status" value="1"/>
</dbReference>
<keyword evidence="5" id="KW-0862">Zinc</keyword>
<dbReference type="SUPFAM" id="SSF53335">
    <property type="entry name" value="S-adenosyl-L-methionine-dependent methyltransferases"/>
    <property type="match status" value="1"/>
</dbReference>
<evidence type="ECO:0000256" key="5">
    <source>
        <dbReference type="PROSITE-ProRule" id="PRU00047"/>
    </source>
</evidence>
<reference evidence="9 10" key="1">
    <citation type="submission" date="2024-05" db="EMBL/GenBank/DDBJ databases">
        <title>Haplotype-resolved chromosome-level genome assembly of Huyou (Citrus changshanensis).</title>
        <authorList>
            <person name="Miao C."/>
            <person name="Chen W."/>
            <person name="Wu Y."/>
            <person name="Wang L."/>
            <person name="Zhao S."/>
            <person name="Grierson D."/>
            <person name="Xu C."/>
            <person name="Chen K."/>
        </authorList>
    </citation>
    <scope>NUCLEOTIDE SEQUENCE [LARGE SCALE GENOMIC DNA]</scope>
    <source>
        <strain evidence="9">01-14</strain>
        <tissue evidence="9">Leaf</tissue>
    </source>
</reference>
<dbReference type="InterPro" id="IPR025724">
    <property type="entry name" value="GAG-pre-integrase_dom"/>
</dbReference>
<evidence type="ECO:0000259" key="8">
    <source>
        <dbReference type="PROSITE" id="PS50994"/>
    </source>
</evidence>
<dbReference type="Pfam" id="PF14223">
    <property type="entry name" value="Retrotran_gag_2"/>
    <property type="match status" value="1"/>
</dbReference>
<dbReference type="Pfam" id="PF22936">
    <property type="entry name" value="Pol_BBD"/>
    <property type="match status" value="1"/>
</dbReference>
<evidence type="ECO:0000256" key="6">
    <source>
        <dbReference type="SAM" id="MobiDB-lite"/>
    </source>
</evidence>
<feature type="region of interest" description="Disordered" evidence="6">
    <location>
        <begin position="719"/>
        <end position="761"/>
    </location>
</feature>
<dbReference type="InterPro" id="IPR029063">
    <property type="entry name" value="SAM-dependent_MTases_sf"/>
</dbReference>
<dbReference type="InterPro" id="IPR012337">
    <property type="entry name" value="RNaseH-like_sf"/>
</dbReference>
<keyword evidence="10" id="KW-1185">Reference proteome</keyword>
<dbReference type="GO" id="GO:0003676">
    <property type="term" value="F:nucleic acid binding"/>
    <property type="evidence" value="ECO:0007669"/>
    <property type="project" value="InterPro"/>
</dbReference>
<feature type="domain" description="CCHC-type" evidence="7">
    <location>
        <begin position="237"/>
        <end position="252"/>
    </location>
</feature>
<dbReference type="GO" id="GO:0008270">
    <property type="term" value="F:zinc ion binding"/>
    <property type="evidence" value="ECO:0007669"/>
    <property type="project" value="UniProtKB-KW"/>
</dbReference>
<gene>
    <name evidence="9" type="ORF">WN944_006155</name>
</gene>
<accession>A0AAP0MKK3</accession>
<dbReference type="InterPro" id="IPR039537">
    <property type="entry name" value="Retrotran_Ty1/copia-like"/>
</dbReference>
<proteinExistence type="predicted"/>
<dbReference type="InterPro" id="IPR054722">
    <property type="entry name" value="PolX-like_BBD"/>
</dbReference>
<dbReference type="InterPro" id="IPR057670">
    <property type="entry name" value="SH3_retrovirus"/>
</dbReference>